<evidence type="ECO:0000256" key="6">
    <source>
        <dbReference type="SAM" id="Phobius"/>
    </source>
</evidence>
<keyword evidence="2" id="KW-1003">Cell membrane</keyword>
<evidence type="ECO:0000313" key="8">
    <source>
        <dbReference type="Proteomes" id="UP000627838"/>
    </source>
</evidence>
<evidence type="ECO:0000256" key="2">
    <source>
        <dbReference type="ARBA" id="ARBA00022475"/>
    </source>
</evidence>
<dbReference type="CDD" id="cd06581">
    <property type="entry name" value="TM_PBP1_LivM_like"/>
    <property type="match status" value="1"/>
</dbReference>
<protein>
    <submittedName>
        <fullName evidence="7">Branched-chain amino acid transport system permease protein</fullName>
    </submittedName>
</protein>
<evidence type="ECO:0000256" key="5">
    <source>
        <dbReference type="ARBA" id="ARBA00023136"/>
    </source>
</evidence>
<feature type="transmembrane region" description="Helical" evidence="6">
    <location>
        <begin position="209"/>
        <end position="240"/>
    </location>
</feature>
<keyword evidence="5 6" id="KW-0472">Membrane</keyword>
<feature type="transmembrane region" description="Helical" evidence="6">
    <location>
        <begin position="176"/>
        <end position="197"/>
    </location>
</feature>
<gene>
    <name evidence="7" type="ORF">H4W34_002840</name>
</gene>
<dbReference type="Proteomes" id="UP000627838">
    <property type="component" value="Unassembled WGS sequence"/>
</dbReference>
<dbReference type="PANTHER" id="PTHR30482:SF10">
    <property type="entry name" value="HIGH-AFFINITY BRANCHED-CHAIN AMINO ACID TRANSPORT PROTEIN BRAE"/>
    <property type="match status" value="1"/>
</dbReference>
<dbReference type="InterPro" id="IPR001851">
    <property type="entry name" value="ABC_transp_permease"/>
</dbReference>
<comment type="caution">
    <text evidence="7">The sequence shown here is derived from an EMBL/GenBank/DDBJ whole genome shotgun (WGS) entry which is preliminary data.</text>
</comment>
<feature type="transmembrane region" description="Helical" evidence="6">
    <location>
        <begin position="252"/>
        <end position="273"/>
    </location>
</feature>
<evidence type="ECO:0000256" key="4">
    <source>
        <dbReference type="ARBA" id="ARBA00022989"/>
    </source>
</evidence>
<evidence type="ECO:0000256" key="1">
    <source>
        <dbReference type="ARBA" id="ARBA00004651"/>
    </source>
</evidence>
<feature type="transmembrane region" description="Helical" evidence="6">
    <location>
        <begin position="62"/>
        <end position="85"/>
    </location>
</feature>
<keyword evidence="3 6" id="KW-0812">Transmembrane</keyword>
<evidence type="ECO:0000313" key="7">
    <source>
        <dbReference type="EMBL" id="MBE1533007.1"/>
    </source>
</evidence>
<feature type="transmembrane region" description="Helical" evidence="6">
    <location>
        <begin position="128"/>
        <end position="146"/>
    </location>
</feature>
<proteinExistence type="predicted"/>
<keyword evidence="4 6" id="KW-1133">Transmembrane helix</keyword>
<reference evidence="7 8" key="1">
    <citation type="submission" date="2020-10" db="EMBL/GenBank/DDBJ databases">
        <title>Sequencing the genomes of 1000 actinobacteria strains.</title>
        <authorList>
            <person name="Klenk H.-P."/>
        </authorList>
    </citation>
    <scope>NUCLEOTIDE SEQUENCE [LARGE SCALE GENOMIC DNA]</scope>
    <source>
        <strain evidence="7 8">DSM 46744</strain>
    </source>
</reference>
<evidence type="ECO:0000256" key="3">
    <source>
        <dbReference type="ARBA" id="ARBA00022692"/>
    </source>
</evidence>
<comment type="subcellular location">
    <subcellularLocation>
        <location evidence="1">Cell membrane</location>
        <topology evidence="1">Multi-pass membrane protein</topology>
    </subcellularLocation>
</comment>
<accession>A0ABR9JR20</accession>
<dbReference type="PANTHER" id="PTHR30482">
    <property type="entry name" value="HIGH-AFFINITY BRANCHED-CHAIN AMINO ACID TRANSPORT SYSTEM PERMEASE"/>
    <property type="match status" value="1"/>
</dbReference>
<dbReference type="InterPro" id="IPR043428">
    <property type="entry name" value="LivM-like"/>
</dbReference>
<dbReference type="EMBL" id="JADBDZ010000001">
    <property type="protein sequence ID" value="MBE1533007.1"/>
    <property type="molecule type" value="Genomic_DNA"/>
</dbReference>
<name>A0ABR9JR20_9ACTN</name>
<sequence length="301" mass="31402">MMLATQLALLFSALEFALVGAILALSTYVTLWAGLLSFASVSFAATGAFTATYLMSEAGFGLWAALVAGGLGGGVLAAVAGLLLIRLDSHWLALATVALILVTRVVVVNLGDLTGGSEGQIVPVKVELWQLLLVLALVCLFLARLARSRFGTAAVATREDPTAAATMGVPVRRVQMAAFAISGVIGGIGGVLQAGLLRYIDPDSFYIDLAVTVIACVVLGGAYHWFGSVIGAIVFTGLPVYVNQFIGQGQSIINGVLLLVIMIWVPGGLIDPLRWRRLRERRAAAPPAGTGTAREVAEVRS</sequence>
<organism evidence="7 8">
    <name type="scientific">Actinomadura algeriensis</name>
    <dbReference type="NCBI Taxonomy" id="1679523"/>
    <lineage>
        <taxon>Bacteria</taxon>
        <taxon>Bacillati</taxon>
        <taxon>Actinomycetota</taxon>
        <taxon>Actinomycetes</taxon>
        <taxon>Streptosporangiales</taxon>
        <taxon>Thermomonosporaceae</taxon>
        <taxon>Actinomadura</taxon>
    </lineage>
</organism>
<feature type="transmembrane region" description="Helical" evidence="6">
    <location>
        <begin position="91"/>
        <end position="107"/>
    </location>
</feature>
<dbReference type="RefSeq" id="WP_192759622.1">
    <property type="nucleotide sequence ID" value="NZ_JADBDZ010000001.1"/>
</dbReference>
<keyword evidence="8" id="KW-1185">Reference proteome</keyword>
<dbReference type="Pfam" id="PF02653">
    <property type="entry name" value="BPD_transp_2"/>
    <property type="match status" value="1"/>
</dbReference>